<dbReference type="EMBL" id="FXAN01000037">
    <property type="protein sequence ID" value="SMF99037.1"/>
    <property type="molecule type" value="Genomic_DNA"/>
</dbReference>
<reference evidence="2 4" key="1">
    <citation type="submission" date="2015-11" db="EMBL/GenBank/DDBJ databases">
        <title>Expanding the genomic diversity of Burkholderia species for the development of highly accurate diagnostics.</title>
        <authorList>
            <person name="Sahl J."/>
            <person name="Keim P."/>
            <person name="Wagner D."/>
        </authorList>
    </citation>
    <scope>NUCLEOTIDE SEQUENCE [LARGE SCALE GENOMIC DNA]</scope>
    <source>
        <strain evidence="2 4">TSV85</strain>
    </source>
</reference>
<feature type="transmembrane region" description="Helical" evidence="1">
    <location>
        <begin position="49"/>
        <end position="69"/>
    </location>
</feature>
<organism evidence="2 4">
    <name type="scientific">Burkholderia singularis</name>
    <dbReference type="NCBI Taxonomy" id="1503053"/>
    <lineage>
        <taxon>Bacteria</taxon>
        <taxon>Pseudomonadati</taxon>
        <taxon>Pseudomonadota</taxon>
        <taxon>Betaproteobacteria</taxon>
        <taxon>Burkholderiales</taxon>
        <taxon>Burkholderiaceae</taxon>
        <taxon>Burkholderia</taxon>
        <taxon>pseudomallei group</taxon>
    </lineage>
</organism>
<gene>
    <name evidence="3" type="ORF">BSIN_2254</name>
    <name evidence="2" type="ORF">WS67_09665</name>
</gene>
<sequence>MSSKRTLQIVTTILGIVPLATGVLGMLGIHDPLYASLGIAMPDDATLDSNLRFFAGVWFGLGLSVLYTIPDIERKGVLFRALWLMIFVGGIGRLISLVSVGAPFFPFIGFTVLEIVGAPLFVWWQSRVAAAAR</sequence>
<keyword evidence="1" id="KW-1133">Transmembrane helix</keyword>
<evidence type="ECO:0000313" key="5">
    <source>
        <dbReference type="Proteomes" id="UP000198460"/>
    </source>
</evidence>
<feature type="transmembrane region" description="Helical" evidence="1">
    <location>
        <begin position="104"/>
        <end position="124"/>
    </location>
</feature>
<dbReference type="Proteomes" id="UP000198460">
    <property type="component" value="Unassembled WGS sequence"/>
</dbReference>
<evidence type="ECO:0000313" key="4">
    <source>
        <dbReference type="Proteomes" id="UP000062788"/>
    </source>
</evidence>
<dbReference type="EMBL" id="LOWA01000020">
    <property type="protein sequence ID" value="KVE28253.1"/>
    <property type="molecule type" value="Genomic_DNA"/>
</dbReference>
<accession>A0A124P9E3</accession>
<dbReference type="Pfam" id="PF14248">
    <property type="entry name" value="DUF4345"/>
    <property type="match status" value="1"/>
</dbReference>
<dbReference type="InterPro" id="IPR025597">
    <property type="entry name" value="DUF4345"/>
</dbReference>
<keyword evidence="4" id="KW-1185">Reference proteome</keyword>
<evidence type="ECO:0000313" key="3">
    <source>
        <dbReference type="EMBL" id="SMF99037.1"/>
    </source>
</evidence>
<dbReference type="OrthoDB" id="9027324at2"/>
<evidence type="ECO:0000256" key="1">
    <source>
        <dbReference type="SAM" id="Phobius"/>
    </source>
</evidence>
<reference evidence="3 5" key="2">
    <citation type="submission" date="2017-04" db="EMBL/GenBank/DDBJ databases">
        <authorList>
            <person name="Afonso C.L."/>
            <person name="Miller P.J."/>
            <person name="Scott M.A."/>
            <person name="Spackman E."/>
            <person name="Goraichik I."/>
            <person name="Dimitrov K.M."/>
            <person name="Suarez D.L."/>
            <person name="Swayne D.E."/>
        </authorList>
    </citation>
    <scope>NUCLEOTIDE SEQUENCE [LARGE SCALE GENOMIC DNA]</scope>
    <source>
        <strain evidence="3">LMG 28154</strain>
    </source>
</reference>
<protein>
    <submittedName>
        <fullName evidence="3">Putative membrane protein</fullName>
    </submittedName>
</protein>
<keyword evidence="1" id="KW-0472">Membrane</keyword>
<dbReference type="AlphaFoldDB" id="A0A124P9E3"/>
<evidence type="ECO:0000313" key="2">
    <source>
        <dbReference type="EMBL" id="KVE28253.1"/>
    </source>
</evidence>
<feature type="transmembrane region" description="Helical" evidence="1">
    <location>
        <begin position="81"/>
        <end position="98"/>
    </location>
</feature>
<proteinExistence type="predicted"/>
<feature type="transmembrane region" description="Helical" evidence="1">
    <location>
        <begin position="7"/>
        <end position="29"/>
    </location>
</feature>
<dbReference type="Proteomes" id="UP000062788">
    <property type="component" value="Unassembled WGS sequence"/>
</dbReference>
<name>A0A124P9E3_9BURK</name>
<keyword evidence="1" id="KW-0812">Transmembrane</keyword>
<dbReference type="RefSeq" id="WP_059515671.1">
    <property type="nucleotide sequence ID" value="NZ_CP013449.1"/>
</dbReference>